<evidence type="ECO:0000256" key="2">
    <source>
        <dbReference type="ARBA" id="ARBA00005836"/>
    </source>
</evidence>
<evidence type="ECO:0000259" key="9">
    <source>
        <dbReference type="Pfam" id="PF01523"/>
    </source>
</evidence>
<evidence type="ECO:0000256" key="8">
    <source>
        <dbReference type="ARBA" id="ARBA00025682"/>
    </source>
</evidence>
<dbReference type="InterPro" id="IPR036059">
    <property type="entry name" value="TldD/PmbA_sf"/>
</dbReference>
<evidence type="ECO:0000256" key="1">
    <source>
        <dbReference type="ARBA" id="ARBA00002796"/>
    </source>
</evidence>
<dbReference type="Pfam" id="PF01523">
    <property type="entry name" value="PmbA_TldD_1st"/>
    <property type="match status" value="1"/>
</dbReference>
<dbReference type="GO" id="GO:0006508">
    <property type="term" value="P:proteolysis"/>
    <property type="evidence" value="ECO:0007669"/>
    <property type="project" value="UniProtKB-KW"/>
</dbReference>
<protein>
    <submittedName>
        <fullName evidence="12">Protease tldD</fullName>
    </submittedName>
</protein>
<dbReference type="InterPro" id="IPR035068">
    <property type="entry name" value="TldD/PmbA_N"/>
</dbReference>
<dbReference type="PANTHER" id="PTHR30624">
    <property type="entry name" value="UNCHARACTERIZED PROTEIN TLDD AND PMBA"/>
    <property type="match status" value="1"/>
</dbReference>
<accession>A0A830ZSE6</accession>
<dbReference type="Pfam" id="PF19290">
    <property type="entry name" value="PmbA_TldD_2nd"/>
    <property type="match status" value="1"/>
</dbReference>
<keyword evidence="6" id="KW-0547">Nucleotide-binding</keyword>
<evidence type="ECO:0000256" key="4">
    <source>
        <dbReference type="ARBA" id="ARBA00022670"/>
    </source>
</evidence>
<dbReference type="EMBL" id="CAPB01000005">
    <property type="protein sequence ID" value="CCO92270.1"/>
    <property type="molecule type" value="Genomic_DNA"/>
</dbReference>
<organism evidence="12 13">
    <name type="scientific">Erwinia amylovora NBRC 12687 = CFBP 1232</name>
    <dbReference type="NCBI Taxonomy" id="1219359"/>
    <lineage>
        <taxon>Bacteria</taxon>
        <taxon>Pseudomonadati</taxon>
        <taxon>Pseudomonadota</taxon>
        <taxon>Gammaproteobacteria</taxon>
        <taxon>Enterobacterales</taxon>
        <taxon>Erwiniaceae</taxon>
        <taxon>Erwinia</taxon>
    </lineage>
</organism>
<keyword evidence="5" id="KW-0378">Hydrolase</keyword>
<dbReference type="FunFam" id="3.30.2290.10:FF:000001">
    <property type="entry name" value="Metalloprotease TldD homolog"/>
    <property type="match status" value="1"/>
</dbReference>
<dbReference type="InterPro" id="IPR020003">
    <property type="entry name" value="ATPase_a/bsu_AS"/>
</dbReference>
<evidence type="ECO:0000256" key="3">
    <source>
        <dbReference type="ARBA" id="ARBA00022448"/>
    </source>
</evidence>
<proteinExistence type="inferred from homology"/>
<evidence type="ECO:0000259" key="10">
    <source>
        <dbReference type="Pfam" id="PF19289"/>
    </source>
</evidence>
<feature type="domain" description="Metalloprotease TldD/E N-terminal" evidence="9">
    <location>
        <begin position="50"/>
        <end position="112"/>
    </location>
</feature>
<dbReference type="GO" id="GO:0008237">
    <property type="term" value="F:metallopeptidase activity"/>
    <property type="evidence" value="ECO:0007669"/>
    <property type="project" value="UniProtKB-KW"/>
</dbReference>
<dbReference type="InterPro" id="IPR025502">
    <property type="entry name" value="TldD"/>
</dbReference>
<dbReference type="InterPro" id="IPR045569">
    <property type="entry name" value="Metalloprtase-TldD/E_C"/>
</dbReference>
<dbReference type="Pfam" id="PF19289">
    <property type="entry name" value="PmbA_TldD_3rd"/>
    <property type="match status" value="1"/>
</dbReference>
<evidence type="ECO:0000313" key="13">
    <source>
        <dbReference type="Proteomes" id="UP000013111"/>
    </source>
</evidence>
<dbReference type="AlphaFoldDB" id="A0A830ZSE6"/>
<dbReference type="NCBIfam" id="NF008006">
    <property type="entry name" value="PRK10735.1"/>
    <property type="match status" value="1"/>
</dbReference>
<comment type="function">
    <text evidence="8">Metalloprotease involved in CcdA degradation. Suppresses the inhibitory activity of the carbon storage regulator (CsrA).</text>
</comment>
<dbReference type="Gene3D" id="3.30.2290.10">
    <property type="entry name" value="PmbA/TldD superfamily"/>
    <property type="match status" value="1"/>
</dbReference>
<evidence type="ECO:0000256" key="7">
    <source>
        <dbReference type="ARBA" id="ARBA00023049"/>
    </source>
</evidence>
<comment type="similarity">
    <text evidence="2">Belongs to the peptidase U62 family.</text>
</comment>
<evidence type="ECO:0000256" key="6">
    <source>
        <dbReference type="ARBA" id="ARBA00022840"/>
    </source>
</evidence>
<comment type="function">
    <text evidence="1">Probable metalloprotease.</text>
</comment>
<keyword evidence="7" id="KW-0482">Metalloprotease</keyword>
<dbReference type="InterPro" id="IPR051463">
    <property type="entry name" value="Peptidase_U62_metallo"/>
</dbReference>
<dbReference type="PROSITE" id="PS00152">
    <property type="entry name" value="ATPASE_ALPHA_BETA"/>
    <property type="match status" value="1"/>
</dbReference>
<name>A0A830ZSE6_ERWAM</name>
<dbReference type="InterPro" id="IPR002510">
    <property type="entry name" value="Metalloprtase-TldD/E_N"/>
</dbReference>
<evidence type="ECO:0000313" key="12">
    <source>
        <dbReference type="EMBL" id="CCO92270.1"/>
    </source>
</evidence>
<dbReference type="SUPFAM" id="SSF111283">
    <property type="entry name" value="Putative modulator of DNA gyrase, PmbA/TldD"/>
    <property type="match status" value="1"/>
</dbReference>
<dbReference type="Proteomes" id="UP000013111">
    <property type="component" value="Unassembled WGS sequence"/>
</dbReference>
<dbReference type="PANTHER" id="PTHR30624:SF4">
    <property type="entry name" value="METALLOPROTEASE TLDD"/>
    <property type="match status" value="1"/>
</dbReference>
<dbReference type="InterPro" id="IPR045570">
    <property type="entry name" value="Metalloprtase-TldD/E_cen_dom"/>
</dbReference>
<reference evidence="12 13" key="1">
    <citation type="submission" date="2012-11" db="EMBL/GenBank/DDBJ databases">
        <authorList>
            <person name="Linke B."/>
        </authorList>
    </citation>
    <scope>NUCLEOTIDE SEQUENCE [LARGE SCALE GENOMIC DNA]</scope>
    <source>
        <strain evidence="13">CFBP 1232</strain>
    </source>
</reference>
<comment type="caution">
    <text evidence="12">The sequence shown here is derived from an EMBL/GenBank/DDBJ whole genome shotgun (WGS) entry which is preliminary data.</text>
</comment>
<dbReference type="PIRSF" id="PIRSF004919">
    <property type="entry name" value="TldD"/>
    <property type="match status" value="1"/>
</dbReference>
<feature type="domain" description="Metalloprotease TldD/E central" evidence="11">
    <location>
        <begin position="139"/>
        <end position="252"/>
    </location>
</feature>
<reference evidence="12 13" key="2">
    <citation type="submission" date="2013-04" db="EMBL/GenBank/DDBJ databases">
        <title>Comparative genomics of 12 strains of Erwinia amylovora identifies a pan-genome with a large conserved core and provides insights into host specificity.</title>
        <authorList>
            <person name="Mann R.A."/>
            <person name="Smits T.H.M."/>
            <person name="Buehlmann A."/>
            <person name="Blom J."/>
            <person name="Goesmann A."/>
            <person name="Frey J.E."/>
            <person name="Plummer K.M."/>
            <person name="Beer S.V."/>
            <person name="Luck J."/>
            <person name="Duffy B."/>
            <person name="Rodoni B."/>
        </authorList>
    </citation>
    <scope>NUCLEOTIDE SEQUENCE [LARGE SCALE GENOMIC DNA]</scope>
    <source>
        <strain evidence="13">CFBP 1232</strain>
    </source>
</reference>
<feature type="domain" description="Metalloprotease TldD/E C-terminal" evidence="10">
    <location>
        <begin position="260"/>
        <end position="493"/>
    </location>
</feature>
<keyword evidence="4 12" id="KW-0645">Protease</keyword>
<evidence type="ECO:0000259" key="11">
    <source>
        <dbReference type="Pfam" id="PF19290"/>
    </source>
</evidence>
<keyword evidence="3" id="KW-0813">Transport</keyword>
<dbReference type="GO" id="GO:0005524">
    <property type="term" value="F:ATP binding"/>
    <property type="evidence" value="ECO:0007669"/>
    <property type="project" value="UniProtKB-KW"/>
</dbReference>
<gene>
    <name evidence="12" type="primary">tldD</name>
    <name evidence="12" type="ORF">BN437_0302</name>
</gene>
<sequence length="495" mass="52715">MKPACGLIHIKREFMSLNLVSEQLLTANNVSQSDLFSLLGQLSERKLDYADLYFQSSFHESWVLEDRIIKDGSYNIDQGVGVRAVSGEKTGFAYADQITLNALHQSATAARSIVREQGNGQSRTLAAVVNRARYPALDPLHSLSREEKIALLHRVDSAARAADKRVQEVSASLTGVYEQVLVAATDGTLAADVRPLVRLSISVQVEDNGKRERGSSGGGGRFGYEFFLANEAGEVRAEAWAREAVRMALVNLGAVAAPAGSIPVVLGAGWPGVLLHEAVGHGLEGDFNRRGTSVFSGQMGQRVASELCTVVDDGTIDGLRGSLAIDDEGVPGQYNVLIENGILKGYMQDKLNARLMGVAPTGNGRRESYAHLPMPRMTNTYMLAGQSTPQEIIESVEYGLYAPNFGGGQVDITSGKFVFSTSEAYLIENGKVTKPVKGATLISSGIEAMQQISMVGNDLALDKGVGVCGKEGQSLPVGVGQPTLKLDKLTVGGTA</sequence>
<evidence type="ECO:0000256" key="5">
    <source>
        <dbReference type="ARBA" id="ARBA00022801"/>
    </source>
</evidence>
<keyword evidence="6" id="KW-0067">ATP-binding</keyword>
<dbReference type="GO" id="GO:0005829">
    <property type="term" value="C:cytosol"/>
    <property type="evidence" value="ECO:0007669"/>
    <property type="project" value="TreeGrafter"/>
</dbReference>